<dbReference type="InterPro" id="IPR050429">
    <property type="entry name" value="PTS_Glucose_EIICBA"/>
</dbReference>
<dbReference type="SUPFAM" id="SSF55604">
    <property type="entry name" value="Glucose permease domain IIB"/>
    <property type="match status" value="1"/>
</dbReference>
<sequence>MPEIRQRILENMQKFSRAMIGAVLFLPVIGLILALSSVLTNPTLIAETSFLHQLGQMLGDTFWPLFGNLGLLFCVGISYGLAKDKKTEVALVSVMCFIMFLGANHSWLEHTHGLAEKINGEYYGTGQTQLLGFVVVDMGVFLGIILGCTIAWVHNKVSAIELPGALSMYGGAKLTLVAMTPVVIFYAIAFTWIWPFMTHGISALTGFMKNAGVAGVFVYGFFEKFLIPTGHHHFVWSPFQLTQIGGTLNVDGQVVSGTQAIFLAYMRHPDLTPVMNDALRFSQQGMTTIFGLAGASLAFYHTAKPEKKAMAKAILLPAIITSMLTGITEPIEFTFLFVSPLLWVIHATLTAASQAICDIFTVRPWGASGLIEFLIYNLPLPVSLTRWPGYVLIGIGQFAVYYVIFRTLVVKLNLKTPGREDDENVKLYSKAEYRQKVAQPQSVTDDIIRGLGGKENILSVDNCFTRLRVAVRDMARVDDTQLKNTGANGVVRNRNEVQVIYGVKVGQVRSRVDNWLAEN</sequence>
<dbReference type="InterPro" id="IPR013013">
    <property type="entry name" value="PTS_EIIC_1"/>
</dbReference>
<feature type="transmembrane region" description="Helical" evidence="12">
    <location>
        <begin position="128"/>
        <end position="153"/>
    </location>
</feature>
<keyword evidence="2" id="KW-0813">Transport</keyword>
<dbReference type="CDD" id="cd00212">
    <property type="entry name" value="PTS_IIB_glc"/>
    <property type="match status" value="1"/>
</dbReference>
<dbReference type="PROSITE" id="PS51098">
    <property type="entry name" value="PTS_EIIB_TYPE_1"/>
    <property type="match status" value="1"/>
</dbReference>
<feature type="transmembrane region" description="Helical" evidence="12">
    <location>
        <begin position="174"/>
        <end position="194"/>
    </location>
</feature>
<evidence type="ECO:0000256" key="12">
    <source>
        <dbReference type="SAM" id="Phobius"/>
    </source>
</evidence>
<dbReference type="PROSITE" id="PS01035">
    <property type="entry name" value="PTS_EIIB_TYPE_1_CYS"/>
    <property type="match status" value="1"/>
</dbReference>
<dbReference type="Pfam" id="PF00367">
    <property type="entry name" value="PTS_EIIB"/>
    <property type="match status" value="1"/>
</dbReference>
<evidence type="ECO:0000256" key="4">
    <source>
        <dbReference type="ARBA" id="ARBA00022597"/>
    </source>
</evidence>
<dbReference type="InterPro" id="IPR003352">
    <property type="entry name" value="PTS_EIIC"/>
</dbReference>
<dbReference type="Gene3D" id="3.30.1360.60">
    <property type="entry name" value="Glucose permease domain IIB"/>
    <property type="match status" value="1"/>
</dbReference>
<evidence type="ECO:0000259" key="13">
    <source>
        <dbReference type="PROSITE" id="PS51098"/>
    </source>
</evidence>
<feature type="transmembrane region" description="Helical" evidence="12">
    <location>
        <begin position="89"/>
        <end position="108"/>
    </location>
</feature>
<organism evidence="15">
    <name type="scientific">Klebsiella pneumoniae</name>
    <dbReference type="NCBI Taxonomy" id="573"/>
    <lineage>
        <taxon>Bacteria</taxon>
        <taxon>Pseudomonadati</taxon>
        <taxon>Pseudomonadota</taxon>
        <taxon>Gammaproteobacteria</taxon>
        <taxon>Enterobacterales</taxon>
        <taxon>Enterobacteriaceae</taxon>
        <taxon>Klebsiella/Raoultella group</taxon>
        <taxon>Klebsiella</taxon>
        <taxon>Klebsiella pneumoniae complex</taxon>
    </lineage>
</organism>
<evidence type="ECO:0000256" key="10">
    <source>
        <dbReference type="ARBA" id="ARBA00023136"/>
    </source>
</evidence>
<dbReference type="PANTHER" id="PTHR30009">
    <property type="entry name" value="CYTOCHROME C-TYPE SYNTHESIS PROTEIN AND PTS TRANSMEMBRANE COMPONENT"/>
    <property type="match status" value="1"/>
</dbReference>
<dbReference type="Pfam" id="PF02378">
    <property type="entry name" value="PTS_EIIC"/>
    <property type="match status" value="1"/>
</dbReference>
<keyword evidence="4" id="KW-0762">Sugar transport</keyword>
<proteinExistence type="predicted"/>
<dbReference type="GO" id="GO:0016301">
    <property type="term" value="F:kinase activity"/>
    <property type="evidence" value="ECO:0007669"/>
    <property type="project" value="UniProtKB-KW"/>
</dbReference>
<dbReference type="PROSITE" id="PS51103">
    <property type="entry name" value="PTS_EIIC_TYPE_1"/>
    <property type="match status" value="1"/>
</dbReference>
<keyword evidence="10 12" id="KW-0472">Membrane</keyword>
<dbReference type="GO" id="GO:0090563">
    <property type="term" value="F:protein-phosphocysteine-sugar phosphotransferase activity"/>
    <property type="evidence" value="ECO:0007669"/>
    <property type="project" value="TreeGrafter"/>
</dbReference>
<dbReference type="AlphaFoldDB" id="A0A486Q0H4"/>
<evidence type="ECO:0000259" key="14">
    <source>
        <dbReference type="PROSITE" id="PS51103"/>
    </source>
</evidence>
<dbReference type="InterPro" id="IPR001996">
    <property type="entry name" value="PTS_IIB_1"/>
</dbReference>
<evidence type="ECO:0000256" key="6">
    <source>
        <dbReference type="ARBA" id="ARBA00022683"/>
    </source>
</evidence>
<comment type="subcellular location">
    <subcellularLocation>
        <location evidence="1">Cell membrane</location>
        <topology evidence="1">Multi-pass membrane protein</topology>
    </subcellularLocation>
</comment>
<dbReference type="PANTHER" id="PTHR30009:SF24">
    <property type="entry name" value="PTS SYSTEM, IIBC COMPONENT"/>
    <property type="match status" value="1"/>
</dbReference>
<evidence type="ECO:0000256" key="8">
    <source>
        <dbReference type="ARBA" id="ARBA00022777"/>
    </source>
</evidence>
<gene>
    <name evidence="15" type="primary">ptsG_6</name>
    <name evidence="15" type="ORF">SAMEA4873647_03913</name>
</gene>
<feature type="domain" description="PTS EIIC type-1" evidence="14">
    <location>
        <begin position="6"/>
        <end position="421"/>
    </location>
</feature>
<evidence type="ECO:0000313" key="15">
    <source>
        <dbReference type="EMBL" id="VGL81966.1"/>
    </source>
</evidence>
<dbReference type="GO" id="GO:0005886">
    <property type="term" value="C:plasma membrane"/>
    <property type="evidence" value="ECO:0007669"/>
    <property type="project" value="UniProtKB-SubCell"/>
</dbReference>
<keyword evidence="3" id="KW-1003">Cell membrane</keyword>
<keyword evidence="7 12" id="KW-0812">Transmembrane</keyword>
<dbReference type="GO" id="GO:0009401">
    <property type="term" value="P:phosphoenolpyruvate-dependent sugar phosphotransferase system"/>
    <property type="evidence" value="ECO:0007669"/>
    <property type="project" value="UniProtKB-KW"/>
</dbReference>
<evidence type="ECO:0000256" key="5">
    <source>
        <dbReference type="ARBA" id="ARBA00022679"/>
    </source>
</evidence>
<evidence type="ECO:0000256" key="2">
    <source>
        <dbReference type="ARBA" id="ARBA00022448"/>
    </source>
</evidence>
<evidence type="ECO:0000256" key="1">
    <source>
        <dbReference type="ARBA" id="ARBA00004651"/>
    </source>
</evidence>
<feature type="transmembrane region" description="Helical" evidence="12">
    <location>
        <begin position="390"/>
        <end position="409"/>
    </location>
</feature>
<dbReference type="RefSeq" id="WP_117032010.1">
    <property type="nucleotide sequence ID" value="NZ_AP026912.1"/>
</dbReference>
<dbReference type="NCBIfam" id="TIGR00826">
    <property type="entry name" value="EIIB_glc"/>
    <property type="match status" value="1"/>
</dbReference>
<name>A0A486Q0H4_KLEPN</name>
<feature type="transmembrane region" description="Helical" evidence="12">
    <location>
        <begin position="309"/>
        <end position="327"/>
    </location>
</feature>
<feature type="domain" description="PTS EIIB type-1" evidence="13">
    <location>
        <begin position="441"/>
        <end position="519"/>
    </location>
</feature>
<accession>A0A486Q0H4</accession>
<keyword evidence="5" id="KW-0808">Transferase</keyword>
<dbReference type="InterPro" id="IPR036878">
    <property type="entry name" value="Glu_permease_IIB"/>
</dbReference>
<keyword evidence="9 12" id="KW-1133">Transmembrane helix</keyword>
<feature type="transmembrane region" description="Helical" evidence="12">
    <location>
        <begin position="20"/>
        <end position="41"/>
    </location>
</feature>
<keyword evidence="8" id="KW-0418">Kinase</keyword>
<keyword evidence="6" id="KW-0598">Phosphotransferase system</keyword>
<evidence type="ECO:0000256" key="7">
    <source>
        <dbReference type="ARBA" id="ARBA00022692"/>
    </source>
</evidence>
<dbReference type="GO" id="GO:0008982">
    <property type="term" value="F:protein-N(PI)-phosphohistidine-sugar phosphotransferase activity"/>
    <property type="evidence" value="ECO:0007669"/>
    <property type="project" value="InterPro"/>
</dbReference>
<dbReference type="InterPro" id="IPR018113">
    <property type="entry name" value="PTrfase_EIIB_Cys"/>
</dbReference>
<evidence type="ECO:0000256" key="9">
    <source>
        <dbReference type="ARBA" id="ARBA00022989"/>
    </source>
</evidence>
<feature type="transmembrane region" description="Helical" evidence="12">
    <location>
        <begin position="61"/>
        <end position="82"/>
    </location>
</feature>
<feature type="active site" description="Phosphocysteine intermediate; for EIIB activity" evidence="11">
    <location>
        <position position="463"/>
    </location>
</feature>
<evidence type="ECO:0000256" key="11">
    <source>
        <dbReference type="PROSITE-ProRule" id="PRU00421"/>
    </source>
</evidence>
<evidence type="ECO:0000256" key="3">
    <source>
        <dbReference type="ARBA" id="ARBA00022475"/>
    </source>
</evidence>
<reference evidence="15" key="1">
    <citation type="submission" date="2019-03" db="EMBL/GenBank/DDBJ databases">
        <authorList>
            <consortium name="Pathogen Informatics"/>
        </authorList>
    </citation>
    <scope>NUCLEOTIDE SEQUENCE</scope>
    <source>
        <strain evidence="15">5012STDY7626445</strain>
    </source>
</reference>
<protein>
    <submittedName>
        <fullName evidence="15">PTS system protein</fullName>
    </submittedName>
</protein>
<dbReference type="EMBL" id="CAAHCR010000005">
    <property type="protein sequence ID" value="VGL81966.1"/>
    <property type="molecule type" value="Genomic_DNA"/>
</dbReference>
<feature type="transmembrane region" description="Helical" evidence="12">
    <location>
        <begin position="200"/>
        <end position="222"/>
    </location>
</feature>